<dbReference type="SMART" id="SM00487">
    <property type="entry name" value="DEXDc"/>
    <property type="match status" value="1"/>
</dbReference>
<dbReference type="EC" id="5.6.2.4" evidence="8"/>
<evidence type="ECO:0000256" key="9">
    <source>
        <dbReference type="ARBA" id="ARBA00044542"/>
    </source>
</evidence>
<dbReference type="Pfam" id="PF00270">
    <property type="entry name" value="DEAD"/>
    <property type="match status" value="1"/>
</dbReference>
<proteinExistence type="inferred from homology"/>
<keyword evidence="10" id="KW-0347">Helicase</keyword>
<gene>
    <name evidence="10" type="ORF">PACLA_8A001976</name>
</gene>
<evidence type="ECO:0000256" key="8">
    <source>
        <dbReference type="ARBA" id="ARBA00034808"/>
    </source>
</evidence>
<keyword evidence="6" id="KW-0539">Nucleus</keyword>
<keyword evidence="4" id="KW-0238">DNA-binding</keyword>
<keyword evidence="5" id="KW-0413">Isomerase</keyword>
<dbReference type="OrthoDB" id="5952536at2759"/>
<keyword evidence="11" id="KW-1185">Reference proteome</keyword>
<dbReference type="InterPro" id="IPR014001">
    <property type="entry name" value="Helicase_ATP-bd"/>
</dbReference>
<dbReference type="InterPro" id="IPR027417">
    <property type="entry name" value="P-loop_NTPase"/>
</dbReference>
<dbReference type="Proteomes" id="UP001152795">
    <property type="component" value="Unassembled WGS sequence"/>
</dbReference>
<evidence type="ECO:0000313" key="10">
    <source>
        <dbReference type="EMBL" id="CAB4006735.1"/>
    </source>
</evidence>
<dbReference type="GO" id="GO:0005737">
    <property type="term" value="C:cytoplasm"/>
    <property type="evidence" value="ECO:0007669"/>
    <property type="project" value="TreeGrafter"/>
</dbReference>
<evidence type="ECO:0000313" key="11">
    <source>
        <dbReference type="Proteomes" id="UP001152795"/>
    </source>
</evidence>
<dbReference type="InterPro" id="IPR001650">
    <property type="entry name" value="Helicase_C-like"/>
</dbReference>
<protein>
    <recommendedName>
        <fullName evidence="8">DNA 3'-5' helicase</fullName>
        <ecNumber evidence="8">5.6.2.4</ecNumber>
    </recommendedName>
    <alternativeName>
        <fullName evidence="9">DNA 3'-5' helicase BLM</fullName>
    </alternativeName>
</protein>
<accession>A0A7D9ECY3</accession>
<evidence type="ECO:0000256" key="4">
    <source>
        <dbReference type="ARBA" id="ARBA00023125"/>
    </source>
</evidence>
<dbReference type="GO" id="GO:0005694">
    <property type="term" value="C:chromosome"/>
    <property type="evidence" value="ECO:0007669"/>
    <property type="project" value="TreeGrafter"/>
</dbReference>
<evidence type="ECO:0000256" key="3">
    <source>
        <dbReference type="ARBA" id="ARBA00022840"/>
    </source>
</evidence>
<dbReference type="GO" id="GO:0043138">
    <property type="term" value="F:3'-5' DNA helicase activity"/>
    <property type="evidence" value="ECO:0007669"/>
    <property type="project" value="UniProtKB-EC"/>
</dbReference>
<dbReference type="PROSITE" id="PS51194">
    <property type="entry name" value="HELICASE_CTER"/>
    <property type="match status" value="1"/>
</dbReference>
<comment type="catalytic activity">
    <reaction evidence="7">
        <text>Couples ATP hydrolysis with the unwinding of duplex DNA by translocating in the 3'-5' direction.</text>
        <dbReference type="EC" id="5.6.2.4"/>
    </reaction>
</comment>
<evidence type="ECO:0000256" key="6">
    <source>
        <dbReference type="ARBA" id="ARBA00023242"/>
    </source>
</evidence>
<organism evidence="10 11">
    <name type="scientific">Paramuricea clavata</name>
    <name type="common">Red gorgonian</name>
    <name type="synonym">Violescent sea-whip</name>
    <dbReference type="NCBI Taxonomy" id="317549"/>
    <lineage>
        <taxon>Eukaryota</taxon>
        <taxon>Metazoa</taxon>
        <taxon>Cnidaria</taxon>
        <taxon>Anthozoa</taxon>
        <taxon>Octocorallia</taxon>
        <taxon>Malacalcyonacea</taxon>
        <taxon>Plexauridae</taxon>
        <taxon>Paramuricea</taxon>
    </lineage>
</organism>
<keyword evidence="3" id="KW-0067">ATP-binding</keyword>
<dbReference type="GO" id="GO:0005634">
    <property type="term" value="C:nucleus"/>
    <property type="evidence" value="ECO:0007669"/>
    <property type="project" value="TreeGrafter"/>
</dbReference>
<dbReference type="SMART" id="SM00490">
    <property type="entry name" value="HELICc"/>
    <property type="match status" value="1"/>
</dbReference>
<comment type="similarity">
    <text evidence="1">Belongs to the helicase family. RecQ subfamily.</text>
</comment>
<dbReference type="GO" id="GO:0003677">
    <property type="term" value="F:DNA binding"/>
    <property type="evidence" value="ECO:0007669"/>
    <property type="project" value="UniProtKB-KW"/>
</dbReference>
<dbReference type="Gene3D" id="3.40.50.300">
    <property type="entry name" value="P-loop containing nucleotide triphosphate hydrolases"/>
    <property type="match status" value="1"/>
</dbReference>
<dbReference type="AlphaFoldDB" id="A0A7D9ECY3"/>
<reference evidence="10" key="1">
    <citation type="submission" date="2020-04" db="EMBL/GenBank/DDBJ databases">
        <authorList>
            <person name="Alioto T."/>
            <person name="Alioto T."/>
            <person name="Gomez Garrido J."/>
        </authorList>
    </citation>
    <scope>NUCLEOTIDE SEQUENCE</scope>
    <source>
        <strain evidence="10">A484AB</strain>
    </source>
</reference>
<dbReference type="GO" id="GO:0000724">
    <property type="term" value="P:double-strand break repair via homologous recombination"/>
    <property type="evidence" value="ECO:0007669"/>
    <property type="project" value="TreeGrafter"/>
</dbReference>
<dbReference type="SUPFAM" id="SSF52540">
    <property type="entry name" value="P-loop containing nucleoside triphosphate hydrolases"/>
    <property type="match status" value="1"/>
</dbReference>
<dbReference type="EMBL" id="CACRXK020005589">
    <property type="protein sequence ID" value="CAB4006735.1"/>
    <property type="molecule type" value="Genomic_DNA"/>
</dbReference>
<evidence type="ECO:0000256" key="5">
    <source>
        <dbReference type="ARBA" id="ARBA00023235"/>
    </source>
</evidence>
<evidence type="ECO:0000256" key="1">
    <source>
        <dbReference type="ARBA" id="ARBA00005446"/>
    </source>
</evidence>
<comment type="caution">
    <text evidence="10">The sequence shown here is derived from an EMBL/GenBank/DDBJ whole genome shotgun (WGS) entry which is preliminary data.</text>
</comment>
<dbReference type="GO" id="GO:0009378">
    <property type="term" value="F:four-way junction helicase activity"/>
    <property type="evidence" value="ECO:0007669"/>
    <property type="project" value="TreeGrafter"/>
</dbReference>
<sequence>MAASEERFELSRISSKWNLRDEQKQAIHDLLCGKDVLATLPTGFGKSRIFYAFASVKDKQLSGAVVILVITPLTSIAKDQLDYLDSIGIPAANLAGLPKDDLRECKMQFLFGSAEDVATKEFRNELKDRTSELHKQLACIVVDESHTIETWAGKRDGHLRVVIASTSLSVGVNFPDVRYIINWGPARTLIDQHQVAGRAGRDGEQSDVILVYYGQQLSHCEENVSNFVKAEGCYRVAAYKTFDPNITPLDIKHKCCLNCAKSCNCKNEDCKLMPFECNYQRTTSSAESMTRLVTVQDKQDVRDALSDIKDTLPSGCTVFGSSSCHGFSEELIECITDNCHWIFTLNDVKTYLLIFTVEHGLKILEVLDEIFDDIPQFDSLSCIFNEVVLNDKELAEFQCSDSDEQSELFELDSLNEDDI</sequence>
<dbReference type="PANTHER" id="PTHR13710">
    <property type="entry name" value="DNA HELICASE RECQ FAMILY MEMBER"/>
    <property type="match status" value="1"/>
</dbReference>
<name>A0A7D9ECY3_PARCT</name>
<evidence type="ECO:0000256" key="7">
    <source>
        <dbReference type="ARBA" id="ARBA00034617"/>
    </source>
</evidence>
<keyword evidence="10" id="KW-0378">Hydrolase</keyword>
<dbReference type="PROSITE" id="PS51192">
    <property type="entry name" value="HELICASE_ATP_BIND_1"/>
    <property type="match status" value="1"/>
</dbReference>
<dbReference type="InterPro" id="IPR011545">
    <property type="entry name" value="DEAD/DEAH_box_helicase_dom"/>
</dbReference>
<dbReference type="PANTHER" id="PTHR13710:SF153">
    <property type="entry name" value="RECQ-LIKE DNA HELICASE BLM"/>
    <property type="match status" value="1"/>
</dbReference>
<dbReference type="GO" id="GO:0005524">
    <property type="term" value="F:ATP binding"/>
    <property type="evidence" value="ECO:0007669"/>
    <property type="project" value="UniProtKB-KW"/>
</dbReference>
<keyword evidence="2" id="KW-0547">Nucleotide-binding</keyword>
<evidence type="ECO:0000256" key="2">
    <source>
        <dbReference type="ARBA" id="ARBA00022741"/>
    </source>
</evidence>